<feature type="region of interest" description="Disordered" evidence="5">
    <location>
        <begin position="558"/>
        <end position="585"/>
    </location>
</feature>
<name>A0A2Z7D030_9LAMI</name>
<evidence type="ECO:0008006" key="10">
    <source>
        <dbReference type="Google" id="ProtNLM"/>
    </source>
</evidence>
<dbReference type="EMBL" id="KQ991058">
    <property type="protein sequence ID" value="KZV52460.1"/>
    <property type="molecule type" value="Genomic_DNA"/>
</dbReference>
<proteinExistence type="inferred from homology"/>
<dbReference type="OrthoDB" id="624345at2759"/>
<comment type="pathway">
    <text evidence="1">Protein modification; protein ubiquitination.</text>
</comment>
<feature type="domain" description="NPH3" evidence="7">
    <location>
        <begin position="176"/>
        <end position="453"/>
    </location>
</feature>
<keyword evidence="2" id="KW-0833">Ubl conjugation pathway</keyword>
<dbReference type="PANTHER" id="PTHR32370">
    <property type="entry name" value="OS12G0117600 PROTEIN"/>
    <property type="match status" value="1"/>
</dbReference>
<evidence type="ECO:0000256" key="4">
    <source>
        <dbReference type="SAM" id="Coils"/>
    </source>
</evidence>
<dbReference type="SUPFAM" id="SSF54695">
    <property type="entry name" value="POZ domain"/>
    <property type="match status" value="1"/>
</dbReference>
<dbReference type="InterPro" id="IPR000210">
    <property type="entry name" value="BTB/POZ_dom"/>
</dbReference>
<dbReference type="InterPro" id="IPR027356">
    <property type="entry name" value="NPH3_dom"/>
</dbReference>
<dbReference type="Pfam" id="PF00651">
    <property type="entry name" value="BTB"/>
    <property type="match status" value="1"/>
</dbReference>
<evidence type="ECO:0000256" key="2">
    <source>
        <dbReference type="ARBA" id="ARBA00022786"/>
    </source>
</evidence>
<dbReference type="GO" id="GO:0016567">
    <property type="term" value="P:protein ubiquitination"/>
    <property type="evidence" value="ECO:0007669"/>
    <property type="project" value="UniProtKB-UniPathway"/>
</dbReference>
<dbReference type="InterPro" id="IPR043454">
    <property type="entry name" value="NPH3/RPT2-like"/>
</dbReference>
<dbReference type="Gene3D" id="3.30.710.10">
    <property type="entry name" value="Potassium Channel Kv1.1, Chain A"/>
    <property type="match status" value="1"/>
</dbReference>
<reference evidence="8 9" key="1">
    <citation type="journal article" date="2015" name="Proc. Natl. Acad. Sci. U.S.A.">
        <title>The resurrection genome of Boea hygrometrica: A blueprint for survival of dehydration.</title>
        <authorList>
            <person name="Xiao L."/>
            <person name="Yang G."/>
            <person name="Zhang L."/>
            <person name="Yang X."/>
            <person name="Zhao S."/>
            <person name="Ji Z."/>
            <person name="Zhou Q."/>
            <person name="Hu M."/>
            <person name="Wang Y."/>
            <person name="Chen M."/>
            <person name="Xu Y."/>
            <person name="Jin H."/>
            <person name="Xiao X."/>
            <person name="Hu G."/>
            <person name="Bao F."/>
            <person name="Hu Y."/>
            <person name="Wan P."/>
            <person name="Li L."/>
            <person name="Deng X."/>
            <person name="Kuang T."/>
            <person name="Xiang C."/>
            <person name="Zhu J.K."/>
            <person name="Oliver M.J."/>
            <person name="He Y."/>
        </authorList>
    </citation>
    <scope>NUCLEOTIDE SEQUENCE [LARGE SCALE GENOMIC DNA]</scope>
    <source>
        <strain evidence="9">cv. XS01</strain>
    </source>
</reference>
<dbReference type="InterPro" id="IPR011333">
    <property type="entry name" value="SKP1/BTB/POZ_sf"/>
</dbReference>
<evidence type="ECO:0000256" key="1">
    <source>
        <dbReference type="ARBA" id="ARBA00004906"/>
    </source>
</evidence>
<evidence type="ECO:0000313" key="8">
    <source>
        <dbReference type="EMBL" id="KZV52460.1"/>
    </source>
</evidence>
<comment type="similarity">
    <text evidence="3">Belongs to the NPH3 family.</text>
</comment>
<dbReference type="PROSITE" id="PS51649">
    <property type="entry name" value="NPH3"/>
    <property type="match status" value="1"/>
</dbReference>
<feature type="coiled-coil region" evidence="4">
    <location>
        <begin position="489"/>
        <end position="516"/>
    </location>
</feature>
<keyword evidence="9" id="KW-1185">Reference proteome</keyword>
<accession>A0A2Z7D030</accession>
<evidence type="ECO:0000259" key="6">
    <source>
        <dbReference type="PROSITE" id="PS50097"/>
    </source>
</evidence>
<dbReference type="SMART" id="SM00225">
    <property type="entry name" value="BTB"/>
    <property type="match status" value="1"/>
</dbReference>
<feature type="domain" description="BTB" evidence="6">
    <location>
        <begin position="4"/>
        <end position="72"/>
    </location>
</feature>
<protein>
    <recommendedName>
        <fullName evidence="10">BTB/POZ domain-containing protein</fullName>
    </recommendedName>
</protein>
<evidence type="ECO:0000256" key="3">
    <source>
        <dbReference type="PROSITE-ProRule" id="PRU00982"/>
    </source>
</evidence>
<dbReference type="Pfam" id="PF03000">
    <property type="entry name" value="NPH3"/>
    <property type="match status" value="1"/>
</dbReference>
<organism evidence="8 9">
    <name type="scientific">Dorcoceras hygrometricum</name>
    <dbReference type="NCBI Taxonomy" id="472368"/>
    <lineage>
        <taxon>Eukaryota</taxon>
        <taxon>Viridiplantae</taxon>
        <taxon>Streptophyta</taxon>
        <taxon>Embryophyta</taxon>
        <taxon>Tracheophyta</taxon>
        <taxon>Spermatophyta</taxon>
        <taxon>Magnoliopsida</taxon>
        <taxon>eudicotyledons</taxon>
        <taxon>Gunneridae</taxon>
        <taxon>Pentapetalae</taxon>
        <taxon>asterids</taxon>
        <taxon>lamiids</taxon>
        <taxon>Lamiales</taxon>
        <taxon>Gesneriaceae</taxon>
        <taxon>Didymocarpoideae</taxon>
        <taxon>Trichosporeae</taxon>
        <taxon>Loxocarpinae</taxon>
        <taxon>Dorcoceras</taxon>
    </lineage>
</organism>
<dbReference type="UniPathway" id="UPA00143"/>
<evidence type="ECO:0000256" key="5">
    <source>
        <dbReference type="SAM" id="MobiDB-lite"/>
    </source>
</evidence>
<evidence type="ECO:0000259" key="7">
    <source>
        <dbReference type="PROSITE" id="PS51649"/>
    </source>
</evidence>
<feature type="non-terminal residue" evidence="8">
    <location>
        <position position="1"/>
    </location>
</feature>
<dbReference type="Proteomes" id="UP000250235">
    <property type="component" value="Unassembled WGS sequence"/>
</dbReference>
<keyword evidence="4" id="KW-0175">Coiled coil</keyword>
<dbReference type="AlphaFoldDB" id="A0A2Z7D030"/>
<evidence type="ECO:0000313" key="9">
    <source>
        <dbReference type="Proteomes" id="UP000250235"/>
    </source>
</evidence>
<dbReference type="PROSITE" id="PS50097">
    <property type="entry name" value="BTB"/>
    <property type="match status" value="1"/>
</dbReference>
<sequence length="585" mass="65715">EIPSDVTVIAGGTSFSLHKFPLVSKSGYIRKLVSESMDAHVSIIELPYIPGGADAFELAAKFCYGVNFEISTENIAMLRCVAEFLEMTEEYAVVNLIGRTEAYIKEVALTSLPGAVFILHSCEDLLPVAENVKLVSRCIDTIALIACRDSRFATPKSVEFCDSVSHNLPVSKPVVDWWAEDLTLLRIDLFQRVIVKMISRGFKKYALGPILMLYAQKSLRGLELFEKGRKKIDTKQQHEKRVVLEMMVGLLPREKNSMPVSFLSMLLRAAICLDTTFACRLDLEKMMAAQLAQAVLDDLLIPSYSLTGDTLFDVETTQRITMSFLESRMELNRVGYDADQSYIPHSSTEMEIVTRLMENYLAEIASDHNLSVPKFLDFAELIPEQHRATDDGMYRAIDIYLKAHPALSDMERKKICSLMDCQKLSREACAHAAQNDRLPVQTVVQVLYYEQQRLGEVMDGGVHETSPALDPPKTPEPMEIHPIQDEDSVSTLQRENEDLKLELMKMKMRLKDMEKNSSIKVPVDHANPSVISRTLSNAEKPPLPARKSILSSVSRKLGRFIRPEGNTLGSQGRVKAGKDRRHSIS</sequence>
<gene>
    <name evidence="8" type="ORF">F511_18509</name>
</gene>